<reference evidence="10 11" key="1">
    <citation type="submission" date="2020-08" db="EMBL/GenBank/DDBJ databases">
        <title>Functional genomics of gut bacteria from endangered species of beetles.</title>
        <authorList>
            <person name="Carlos-Shanley C."/>
        </authorList>
    </citation>
    <scope>NUCLEOTIDE SEQUENCE [LARGE SCALE GENOMIC DNA]</scope>
    <source>
        <strain evidence="10 11">S00202</strain>
    </source>
</reference>
<dbReference type="InterPro" id="IPR015797">
    <property type="entry name" value="NUDIX_hydrolase-like_dom_sf"/>
</dbReference>
<dbReference type="SUPFAM" id="SSF55811">
    <property type="entry name" value="Nudix"/>
    <property type="match status" value="2"/>
</dbReference>
<keyword evidence="6 8" id="KW-0464">Manganese</keyword>
<dbReference type="InterPro" id="IPR015376">
    <property type="entry name" value="Znr_NADH_PPase"/>
</dbReference>
<proteinExistence type="inferred from homology"/>
<feature type="binding site" evidence="8">
    <location>
        <position position="233"/>
    </location>
    <ligand>
        <name>a divalent metal cation</name>
        <dbReference type="ChEBI" id="CHEBI:60240"/>
        <label>3</label>
    </ligand>
</feature>
<comment type="function">
    <text evidence="8">mRNA decapping enzyme that specifically removes the nicotinamide adenine dinucleotide (NAD) cap from a subset of mRNAs by hydrolyzing the diphosphate linkage to produce nicotinamide mononucleotide (NMN) and 5' monophosphate mRNA. The NAD-cap is present at the 5'-end of some mRNAs and stabilizes RNA against 5'-processing. Has preference for mRNAs with a 5'-end purine. Catalyzes the hydrolysis of a broad range of dinucleotide pyrophosphates.</text>
</comment>
<dbReference type="Pfam" id="PF09296">
    <property type="entry name" value="NUDIX-like"/>
    <property type="match status" value="1"/>
</dbReference>
<comment type="catalytic activity">
    <reaction evidence="7">
        <text>a 5'-end NAD(+)-phospho-ribonucleoside in mRNA + H2O = a 5'-end phospho-adenosine-phospho-ribonucleoside in mRNA + beta-nicotinamide D-ribonucleotide + 2 H(+)</text>
        <dbReference type="Rhea" id="RHEA:60876"/>
        <dbReference type="Rhea" id="RHEA-COMP:15698"/>
        <dbReference type="Rhea" id="RHEA-COMP:15719"/>
        <dbReference type="ChEBI" id="CHEBI:14649"/>
        <dbReference type="ChEBI" id="CHEBI:15377"/>
        <dbReference type="ChEBI" id="CHEBI:15378"/>
        <dbReference type="ChEBI" id="CHEBI:144029"/>
        <dbReference type="ChEBI" id="CHEBI:144051"/>
    </reaction>
    <physiologicalReaction direction="left-to-right" evidence="7">
        <dbReference type="Rhea" id="RHEA:60877"/>
    </physiologicalReaction>
</comment>
<feature type="binding site" evidence="8">
    <location>
        <position position="125"/>
    </location>
    <ligand>
        <name>substrate</name>
    </ligand>
</feature>
<evidence type="ECO:0000256" key="6">
    <source>
        <dbReference type="ARBA" id="ARBA00023211"/>
    </source>
</evidence>
<feature type="domain" description="Nudix hydrolase" evidence="9">
    <location>
        <begin position="139"/>
        <end position="262"/>
    </location>
</feature>
<feature type="binding site" evidence="8">
    <location>
        <begin position="206"/>
        <end position="213"/>
    </location>
    <ligand>
        <name>substrate</name>
    </ligand>
</feature>
<name>A0A7X0BV49_9PSED</name>
<dbReference type="PANTHER" id="PTHR42904">
    <property type="entry name" value="NUDIX HYDROLASE, NUDC SUBFAMILY"/>
    <property type="match status" value="1"/>
</dbReference>
<dbReference type="HAMAP" id="MF_00297">
    <property type="entry name" value="Nudix_NudC"/>
    <property type="match status" value="1"/>
</dbReference>
<dbReference type="Gene3D" id="3.90.79.10">
    <property type="entry name" value="Nucleoside Triphosphate Pyrophosphohydrolase"/>
    <property type="match status" value="1"/>
</dbReference>
<dbReference type="CDD" id="cd03429">
    <property type="entry name" value="NUDIX_NADH_pyrophosphatase_Nudt13"/>
    <property type="match status" value="1"/>
</dbReference>
<keyword evidence="4 8" id="KW-0460">Magnesium</keyword>
<feature type="binding site" evidence="8">
    <location>
        <position position="172"/>
    </location>
    <ligand>
        <name>a divalent metal cation</name>
        <dbReference type="ChEBI" id="CHEBI:60240"/>
        <label>1</label>
    </ligand>
</feature>
<evidence type="ECO:0000256" key="2">
    <source>
        <dbReference type="ARBA" id="ARBA00022723"/>
    </source>
</evidence>
<sequence>MHEWQPGLLDSRTLKGGWALASLDGRFLADANGVLFPLHWLRQQELPVRAEHGLGHYQGQPLVVLELQYPAEIAGAQWLTLRQLMMQSEPTTFKLLGYASQIITWAREHRFCSACGQPLQHLAGERAMHCEPCGLRLYPKLSPSIIVLITRGEEILLARSPHFAPGFYSTLAGFVEPGESLEECVHREVMEEVGVRIAAPVYQGSQNWPFPHSLMLGFHAEYVSGDIVPQEGEIEDAQWFHCDRLPSLPPAQAISRYLIELYLARRSGHSEPVLPG</sequence>
<dbReference type="PANTHER" id="PTHR42904:SF6">
    <property type="entry name" value="NAD-CAPPED RNA HYDROLASE NUDT12"/>
    <property type="match status" value="1"/>
</dbReference>
<dbReference type="EMBL" id="JACHLL010000006">
    <property type="protein sequence ID" value="MBB6343118.1"/>
    <property type="molecule type" value="Genomic_DNA"/>
</dbReference>
<feature type="binding site" evidence="8">
    <location>
        <position position="115"/>
    </location>
    <ligand>
        <name>Zn(2+)</name>
        <dbReference type="ChEBI" id="CHEBI:29105"/>
    </ligand>
</feature>
<feature type="binding site" evidence="8">
    <location>
        <position position="112"/>
    </location>
    <ligand>
        <name>Zn(2+)</name>
        <dbReference type="ChEBI" id="CHEBI:29105"/>
    </ligand>
</feature>
<dbReference type="NCBIfam" id="NF001299">
    <property type="entry name" value="PRK00241.1"/>
    <property type="match status" value="1"/>
</dbReference>
<dbReference type="GO" id="GO:0008270">
    <property type="term" value="F:zinc ion binding"/>
    <property type="evidence" value="ECO:0007669"/>
    <property type="project" value="UniProtKB-UniRule"/>
</dbReference>
<evidence type="ECO:0000256" key="5">
    <source>
        <dbReference type="ARBA" id="ARBA00023027"/>
    </source>
</evidence>
<dbReference type="InterPro" id="IPR000086">
    <property type="entry name" value="NUDIX_hydrolase_dom"/>
</dbReference>
<accession>A0A7X0BV49</accession>
<dbReference type="Gene3D" id="3.90.79.20">
    <property type="match status" value="1"/>
</dbReference>
<feature type="binding site" evidence="8">
    <location>
        <position position="130"/>
    </location>
    <ligand>
        <name>Zn(2+)</name>
        <dbReference type="ChEBI" id="CHEBI:29105"/>
    </ligand>
</feature>
<keyword evidence="11" id="KW-1185">Reference proteome</keyword>
<comment type="cofactor">
    <cofactor evidence="8">
        <name>Zn(2+)</name>
        <dbReference type="ChEBI" id="CHEBI:29105"/>
    </cofactor>
    <text evidence="8">Binds 1 zinc ion per subunit.</text>
</comment>
<keyword evidence="5 8" id="KW-0520">NAD</keyword>
<comment type="subunit">
    <text evidence="8">Homodimer.</text>
</comment>
<dbReference type="GO" id="GO:0035529">
    <property type="term" value="F:NADH pyrophosphatase activity"/>
    <property type="evidence" value="ECO:0007669"/>
    <property type="project" value="TreeGrafter"/>
</dbReference>
<comment type="cofactor">
    <cofactor evidence="8">
        <name>Mg(2+)</name>
        <dbReference type="ChEBI" id="CHEBI:18420"/>
    </cofactor>
    <cofactor evidence="8">
        <name>Mn(2+)</name>
        <dbReference type="ChEBI" id="CHEBI:29035"/>
    </cofactor>
    <text evidence="8">Divalent metal cations. Mg(2+) or Mn(2+).</text>
</comment>
<feature type="binding site" evidence="8">
    <location>
        <position position="133"/>
    </location>
    <ligand>
        <name>Zn(2+)</name>
        <dbReference type="ChEBI" id="CHEBI:29105"/>
    </ligand>
</feature>
<keyword evidence="3 8" id="KW-0378">Hydrolase</keyword>
<feature type="binding site" evidence="8">
    <location>
        <position position="233"/>
    </location>
    <ligand>
        <name>a divalent metal cation</name>
        <dbReference type="ChEBI" id="CHEBI:60240"/>
        <label>1</label>
    </ligand>
</feature>
<organism evidence="10 11">
    <name type="scientific">Pseudomonas fluvialis</name>
    <dbReference type="NCBI Taxonomy" id="1793966"/>
    <lineage>
        <taxon>Bacteria</taxon>
        <taxon>Pseudomonadati</taxon>
        <taxon>Pseudomonadota</taxon>
        <taxon>Gammaproteobacteria</taxon>
        <taxon>Pseudomonadales</taxon>
        <taxon>Pseudomonadaceae</taxon>
        <taxon>Pseudomonas</taxon>
    </lineage>
</organism>
<dbReference type="AlphaFoldDB" id="A0A7X0BV49"/>
<protein>
    <recommendedName>
        <fullName evidence="8">NAD-capped RNA hydrolase NudC</fullName>
        <shortName evidence="8">DeNADding enzyme NudC</shortName>
        <ecNumber evidence="8">3.6.1.-</ecNumber>
    </recommendedName>
    <alternativeName>
        <fullName evidence="8">NADH pyrophosphatase</fullName>
        <ecNumber evidence="8">3.6.1.22</ecNumber>
    </alternativeName>
</protein>
<dbReference type="InterPro" id="IPR049734">
    <property type="entry name" value="NudC-like_C"/>
</dbReference>
<feature type="binding site" evidence="8">
    <location>
        <position position="188"/>
    </location>
    <ligand>
        <name>a divalent metal cation</name>
        <dbReference type="ChEBI" id="CHEBI:60240"/>
        <label>3</label>
    </ligand>
</feature>
<dbReference type="GO" id="GO:0030145">
    <property type="term" value="F:manganese ion binding"/>
    <property type="evidence" value="ECO:0007669"/>
    <property type="project" value="UniProtKB-UniRule"/>
</dbReference>
<gene>
    <name evidence="8" type="primary">nudC</name>
    <name evidence="10" type="ORF">HNP49_003306</name>
</gene>
<dbReference type="Pfam" id="PF09297">
    <property type="entry name" value="Zn_ribbon_NUD"/>
    <property type="match status" value="1"/>
</dbReference>
<dbReference type="InterPro" id="IPR050241">
    <property type="entry name" value="NAD-cap_RNA_hydrolase_NudC"/>
</dbReference>
<dbReference type="Pfam" id="PF00293">
    <property type="entry name" value="NUDIX"/>
    <property type="match status" value="1"/>
</dbReference>
<evidence type="ECO:0000256" key="1">
    <source>
        <dbReference type="ARBA" id="ARBA00009595"/>
    </source>
</evidence>
<dbReference type="GO" id="GO:0006742">
    <property type="term" value="P:NADP+ catabolic process"/>
    <property type="evidence" value="ECO:0007669"/>
    <property type="project" value="TreeGrafter"/>
</dbReference>
<dbReference type="PROSITE" id="PS00893">
    <property type="entry name" value="NUDIX_BOX"/>
    <property type="match status" value="1"/>
</dbReference>
<evidence type="ECO:0000256" key="3">
    <source>
        <dbReference type="ARBA" id="ARBA00022801"/>
    </source>
</evidence>
<evidence type="ECO:0000313" key="10">
    <source>
        <dbReference type="EMBL" id="MBB6343118.1"/>
    </source>
</evidence>
<dbReference type="GO" id="GO:0000210">
    <property type="term" value="F:NAD+ diphosphatase activity"/>
    <property type="evidence" value="ECO:0007669"/>
    <property type="project" value="UniProtKB-UniRule"/>
</dbReference>
<keyword evidence="8" id="KW-0862">Zinc</keyword>
<evidence type="ECO:0000313" key="11">
    <source>
        <dbReference type="Proteomes" id="UP000557193"/>
    </source>
</evidence>
<feature type="binding site" evidence="8">
    <location>
        <position position="138"/>
    </location>
    <ligand>
        <name>substrate</name>
    </ligand>
</feature>
<comment type="catalytic activity">
    <reaction evidence="8">
        <text>NADH + H2O = reduced beta-nicotinamide D-ribonucleotide + AMP + 2 H(+)</text>
        <dbReference type="Rhea" id="RHEA:48868"/>
        <dbReference type="ChEBI" id="CHEBI:15377"/>
        <dbReference type="ChEBI" id="CHEBI:15378"/>
        <dbReference type="ChEBI" id="CHEBI:57945"/>
        <dbReference type="ChEBI" id="CHEBI:90832"/>
        <dbReference type="ChEBI" id="CHEBI:456215"/>
        <dbReference type="EC" id="3.6.1.22"/>
    </reaction>
</comment>
<dbReference type="Proteomes" id="UP000557193">
    <property type="component" value="Unassembled WGS sequence"/>
</dbReference>
<dbReference type="InterPro" id="IPR020084">
    <property type="entry name" value="NUDIX_hydrolase_CS"/>
</dbReference>
<dbReference type="InterPro" id="IPR015375">
    <property type="entry name" value="NADH_PPase-like_N"/>
</dbReference>
<evidence type="ECO:0000256" key="4">
    <source>
        <dbReference type="ARBA" id="ARBA00022842"/>
    </source>
</evidence>
<dbReference type="PROSITE" id="PS51462">
    <property type="entry name" value="NUDIX"/>
    <property type="match status" value="1"/>
</dbReference>
<comment type="caution">
    <text evidence="10">The sequence shown here is derived from an EMBL/GenBank/DDBJ whole genome shotgun (WGS) entry which is preliminary data.</text>
</comment>
<evidence type="ECO:0000256" key="8">
    <source>
        <dbReference type="HAMAP-Rule" id="MF_00297"/>
    </source>
</evidence>
<evidence type="ECO:0000256" key="7">
    <source>
        <dbReference type="ARBA" id="ARBA00023679"/>
    </source>
</evidence>
<feature type="short sequence motif" description="Nudix box" evidence="8">
    <location>
        <begin position="173"/>
        <end position="194"/>
    </location>
</feature>
<dbReference type="GO" id="GO:0005829">
    <property type="term" value="C:cytosol"/>
    <property type="evidence" value="ECO:0007669"/>
    <property type="project" value="TreeGrafter"/>
</dbReference>
<comment type="catalytic activity">
    <reaction evidence="8">
        <text>NAD(+) + H2O = beta-nicotinamide D-ribonucleotide + AMP + 2 H(+)</text>
        <dbReference type="Rhea" id="RHEA:11800"/>
        <dbReference type="ChEBI" id="CHEBI:14649"/>
        <dbReference type="ChEBI" id="CHEBI:15377"/>
        <dbReference type="ChEBI" id="CHEBI:15378"/>
        <dbReference type="ChEBI" id="CHEBI:57540"/>
        <dbReference type="ChEBI" id="CHEBI:456215"/>
        <dbReference type="EC" id="3.6.1.22"/>
    </reaction>
</comment>
<dbReference type="InterPro" id="IPR022925">
    <property type="entry name" value="RNA_Hydrolase_NudC"/>
</dbReference>
<feature type="binding site" evidence="8">
    <location>
        <position position="188"/>
    </location>
    <ligand>
        <name>a divalent metal cation</name>
        <dbReference type="ChEBI" id="CHEBI:60240"/>
        <label>2</label>
    </ligand>
</feature>
<feature type="binding site" evidence="8">
    <location>
        <position position="192"/>
    </location>
    <ligand>
        <name>a divalent metal cation</name>
        <dbReference type="ChEBI" id="CHEBI:60240"/>
        <label>3</label>
    </ligand>
</feature>
<dbReference type="GO" id="GO:0000287">
    <property type="term" value="F:magnesium ion binding"/>
    <property type="evidence" value="ECO:0007669"/>
    <property type="project" value="UniProtKB-UniRule"/>
</dbReference>
<evidence type="ECO:0000259" key="9">
    <source>
        <dbReference type="PROSITE" id="PS51462"/>
    </source>
</evidence>
<feature type="binding site" evidence="8">
    <location>
        <position position="192"/>
    </location>
    <ligand>
        <name>a divalent metal cation</name>
        <dbReference type="ChEBI" id="CHEBI:60240"/>
        <label>1</label>
    </ligand>
</feature>
<dbReference type="GO" id="GO:0019677">
    <property type="term" value="P:NAD+ catabolic process"/>
    <property type="evidence" value="ECO:0007669"/>
    <property type="project" value="TreeGrafter"/>
</dbReference>
<comment type="similarity">
    <text evidence="1 8">Belongs to the Nudix hydrolase family. NudC subfamily.</text>
</comment>
<dbReference type="EC" id="3.6.1.-" evidence="8"/>
<dbReference type="EC" id="3.6.1.22" evidence="8"/>
<comment type="caution">
    <text evidence="8">Lacks conserved residue(s) required for the propagation of feature annotation.</text>
</comment>
<keyword evidence="2 8" id="KW-0479">Metal-binding</keyword>
<feature type="binding site" evidence="8">
    <location>
        <position position="82"/>
    </location>
    <ligand>
        <name>substrate</name>
    </ligand>
</feature>